<keyword evidence="1" id="KW-0812">Transmembrane</keyword>
<dbReference type="eggNOG" id="COG3391">
    <property type="taxonomic scope" value="Bacteria"/>
</dbReference>
<dbReference type="HOGENOM" id="CLU_2463729_0_0_3"/>
<accession>B4VXD0</accession>
<name>B4VXD0_9CYAN</name>
<gene>
    <name evidence="2" type="ORF">MC7420_1154</name>
</gene>
<dbReference type="Proteomes" id="UP000003835">
    <property type="component" value="Unassembled WGS sequence"/>
</dbReference>
<dbReference type="AlphaFoldDB" id="B4VXD0"/>
<feature type="transmembrane region" description="Helical" evidence="1">
    <location>
        <begin position="24"/>
        <end position="45"/>
    </location>
</feature>
<sequence length="88" mass="9531">MSHACCRPGYASPEAAMKADRETVLYTIALYTGTGIYLIVCGFWGSNKTHAIIFNWALGYTGLPQPQCGKLTLTSIHLLTKLVEIAAP</sequence>
<keyword evidence="3" id="KW-1185">Reference proteome</keyword>
<keyword evidence="1" id="KW-0472">Membrane</keyword>
<evidence type="ECO:0000313" key="3">
    <source>
        <dbReference type="Proteomes" id="UP000003835"/>
    </source>
</evidence>
<keyword evidence="1" id="KW-1133">Transmembrane helix</keyword>
<dbReference type="STRING" id="118168.MC7420_1154"/>
<dbReference type="RefSeq" id="WP_006103420.1">
    <property type="nucleotide sequence ID" value="NZ_DS989858.1"/>
</dbReference>
<proteinExistence type="predicted"/>
<organism evidence="2 3">
    <name type="scientific">Coleofasciculus chthonoplastes PCC 7420</name>
    <dbReference type="NCBI Taxonomy" id="118168"/>
    <lineage>
        <taxon>Bacteria</taxon>
        <taxon>Bacillati</taxon>
        <taxon>Cyanobacteriota</taxon>
        <taxon>Cyanophyceae</taxon>
        <taxon>Coleofasciculales</taxon>
        <taxon>Coleofasciculaceae</taxon>
        <taxon>Coleofasciculus</taxon>
    </lineage>
</organism>
<protein>
    <submittedName>
        <fullName evidence="2">Uncharacterized protein</fullName>
    </submittedName>
</protein>
<evidence type="ECO:0000313" key="2">
    <source>
        <dbReference type="EMBL" id="EDX73358.1"/>
    </source>
</evidence>
<evidence type="ECO:0000256" key="1">
    <source>
        <dbReference type="SAM" id="Phobius"/>
    </source>
</evidence>
<reference evidence="2 3" key="1">
    <citation type="submission" date="2008-07" db="EMBL/GenBank/DDBJ databases">
        <authorList>
            <person name="Tandeau de Marsac N."/>
            <person name="Ferriera S."/>
            <person name="Johnson J."/>
            <person name="Kravitz S."/>
            <person name="Beeson K."/>
            <person name="Sutton G."/>
            <person name="Rogers Y.-H."/>
            <person name="Friedman R."/>
            <person name="Frazier M."/>
            <person name="Venter J.C."/>
        </authorList>
    </citation>
    <scope>NUCLEOTIDE SEQUENCE [LARGE SCALE GENOMIC DNA]</scope>
    <source>
        <strain evidence="2 3">PCC 7420</strain>
    </source>
</reference>
<dbReference type="EMBL" id="DS989858">
    <property type="protein sequence ID" value="EDX73358.1"/>
    <property type="molecule type" value="Genomic_DNA"/>
</dbReference>